<gene>
    <name evidence="2" type="ORF">LELG_02244</name>
</gene>
<sequence length="385" mass="42909">MIQTHIKRIAPRRIHSTVSIFTRYKSHATKDDQKTFSRRKNSNSNSNNNNNNNNNNTTNTPTNNNTSNSSKDASLSLPPSTSQQNESPIPYLPMSSLPPLPEHLKQEAKEGEDKEPNFKVELSTPKPFIDLVVPQFAVTQPNLKIMSLEKMGKVKDLSRNFSSFAENGGAMTNDAEDGQVDDLALIQLGKEIGAFMEPDYNEMYPSFKHPLKKSLSGMTALNKPLNSIHDSYLWEVVSPEKLWKAPYQGLQDPLGFKKWEQEFLAKEEKRKEEQQLELKEYREFQALMGNRNSFFETGVDGKKFSIGLEAGADAGVGASAGTSASAGADSSTSGVVGNEAGARADTTVSTRGRRRKLNRKLLKKFKKLKEDGKVPERNEIIIELK</sequence>
<keyword evidence="3" id="KW-1185">Reference proteome</keyword>
<accession>A5DY07</accession>
<feature type="compositionally biased region" description="Polar residues" evidence="1">
    <location>
        <begin position="71"/>
        <end position="86"/>
    </location>
</feature>
<evidence type="ECO:0000256" key="1">
    <source>
        <dbReference type="SAM" id="MobiDB-lite"/>
    </source>
</evidence>
<feature type="compositionally biased region" description="Basic and acidic residues" evidence="1">
    <location>
        <begin position="102"/>
        <end position="118"/>
    </location>
</feature>
<reference evidence="2 3" key="1">
    <citation type="journal article" date="2009" name="Nature">
        <title>Evolution of pathogenicity and sexual reproduction in eight Candida genomes.</title>
        <authorList>
            <person name="Butler G."/>
            <person name="Rasmussen M.D."/>
            <person name="Lin M.F."/>
            <person name="Santos M.A."/>
            <person name="Sakthikumar S."/>
            <person name="Munro C.A."/>
            <person name="Rheinbay E."/>
            <person name="Grabherr M."/>
            <person name="Forche A."/>
            <person name="Reedy J.L."/>
            <person name="Agrafioti I."/>
            <person name="Arnaud M.B."/>
            <person name="Bates S."/>
            <person name="Brown A.J."/>
            <person name="Brunke S."/>
            <person name="Costanzo M.C."/>
            <person name="Fitzpatrick D.A."/>
            <person name="de Groot P.W."/>
            <person name="Harris D."/>
            <person name="Hoyer L.L."/>
            <person name="Hube B."/>
            <person name="Klis F.M."/>
            <person name="Kodira C."/>
            <person name="Lennard N."/>
            <person name="Logue M.E."/>
            <person name="Martin R."/>
            <person name="Neiman A.M."/>
            <person name="Nikolaou E."/>
            <person name="Quail M.A."/>
            <person name="Quinn J."/>
            <person name="Santos M.C."/>
            <person name="Schmitzberger F.F."/>
            <person name="Sherlock G."/>
            <person name="Shah P."/>
            <person name="Silverstein K.A."/>
            <person name="Skrzypek M.S."/>
            <person name="Soll D."/>
            <person name="Staggs R."/>
            <person name="Stansfield I."/>
            <person name="Stumpf M.P."/>
            <person name="Sudbery P.E."/>
            <person name="Srikantha T."/>
            <person name="Zeng Q."/>
            <person name="Berman J."/>
            <person name="Berriman M."/>
            <person name="Heitman J."/>
            <person name="Gow N.A."/>
            <person name="Lorenz M.C."/>
            <person name="Birren B.W."/>
            <person name="Kellis M."/>
            <person name="Cuomo C.A."/>
        </authorList>
    </citation>
    <scope>NUCLEOTIDE SEQUENCE [LARGE SCALE GENOMIC DNA]</scope>
    <source>
        <strain evidence="3">ATCC 11503 / BCRC 21390 / CBS 2605 / JCM 1781 / NBRC 1676 / NRRL YB-4239</strain>
    </source>
</reference>
<feature type="region of interest" description="Disordered" evidence="1">
    <location>
        <begin position="317"/>
        <end position="354"/>
    </location>
</feature>
<protein>
    <submittedName>
        <fullName evidence="2">Uncharacterized protein</fullName>
    </submittedName>
</protein>
<dbReference type="OrthoDB" id="4012429at2759"/>
<dbReference type="AlphaFoldDB" id="A5DY07"/>
<proteinExistence type="predicted"/>
<dbReference type="VEuPathDB" id="FungiDB:LELG_02244"/>
<evidence type="ECO:0000313" key="2">
    <source>
        <dbReference type="EMBL" id="EDK44065.1"/>
    </source>
</evidence>
<organism evidence="2 3">
    <name type="scientific">Lodderomyces elongisporus (strain ATCC 11503 / CBS 2605 / JCM 1781 / NBRC 1676 / NRRL YB-4239)</name>
    <name type="common">Yeast</name>
    <name type="synonym">Saccharomyces elongisporus</name>
    <dbReference type="NCBI Taxonomy" id="379508"/>
    <lineage>
        <taxon>Eukaryota</taxon>
        <taxon>Fungi</taxon>
        <taxon>Dikarya</taxon>
        <taxon>Ascomycota</taxon>
        <taxon>Saccharomycotina</taxon>
        <taxon>Pichiomycetes</taxon>
        <taxon>Debaryomycetaceae</taxon>
        <taxon>Candida/Lodderomyces clade</taxon>
        <taxon>Lodderomyces</taxon>
    </lineage>
</organism>
<feature type="compositionally biased region" description="Low complexity" evidence="1">
    <location>
        <begin position="317"/>
        <end position="337"/>
    </location>
</feature>
<dbReference type="InParanoid" id="A5DY07"/>
<dbReference type="HOGENOM" id="CLU_060570_1_0_1"/>
<dbReference type="EMBL" id="CH981525">
    <property type="protein sequence ID" value="EDK44065.1"/>
    <property type="molecule type" value="Genomic_DNA"/>
</dbReference>
<evidence type="ECO:0000313" key="3">
    <source>
        <dbReference type="Proteomes" id="UP000001996"/>
    </source>
</evidence>
<dbReference type="Proteomes" id="UP000001996">
    <property type="component" value="Unassembled WGS sequence"/>
</dbReference>
<name>A5DY07_LODEL</name>
<feature type="compositionally biased region" description="Low complexity" evidence="1">
    <location>
        <begin position="42"/>
        <end position="70"/>
    </location>
</feature>
<feature type="region of interest" description="Disordered" evidence="1">
    <location>
        <begin position="25"/>
        <end position="118"/>
    </location>
</feature>